<organism evidence="1 2">
    <name type="scientific">Flexivirga oryzae</name>
    <dbReference type="NCBI Taxonomy" id="1794944"/>
    <lineage>
        <taxon>Bacteria</taxon>
        <taxon>Bacillati</taxon>
        <taxon>Actinomycetota</taxon>
        <taxon>Actinomycetes</taxon>
        <taxon>Micrococcales</taxon>
        <taxon>Dermacoccaceae</taxon>
        <taxon>Flexivirga</taxon>
    </lineage>
</organism>
<comment type="caution">
    <text evidence="1">The sequence shown here is derived from an EMBL/GenBank/DDBJ whole genome shotgun (WGS) entry which is preliminary data.</text>
</comment>
<gene>
    <name evidence="1" type="ORF">FHU39_003187</name>
</gene>
<dbReference type="AlphaFoldDB" id="A0A839N8P4"/>
<dbReference type="Proteomes" id="UP000559182">
    <property type="component" value="Unassembled WGS sequence"/>
</dbReference>
<keyword evidence="1" id="KW-0282">Flagellum</keyword>
<dbReference type="EMBL" id="JACHVQ010000002">
    <property type="protein sequence ID" value="MBB2893169.1"/>
    <property type="molecule type" value="Genomic_DNA"/>
</dbReference>
<sequence>MTGILIAVVVLVLLAVVCGVTSWRAHQARLYGPPRTAAEVHARLEQADEEVTAAWKATRRAMNDAVGQSWRNFTD</sequence>
<name>A0A839N8P4_9MICO</name>
<accession>A0A839N8P4</accession>
<dbReference type="RefSeq" id="WP_183321516.1">
    <property type="nucleotide sequence ID" value="NZ_JACHVQ010000002.1"/>
</dbReference>
<keyword evidence="2" id="KW-1185">Reference proteome</keyword>
<keyword evidence="1" id="KW-0966">Cell projection</keyword>
<protein>
    <submittedName>
        <fullName evidence="1">Flagellar basal body-associated protein FliL</fullName>
    </submittedName>
</protein>
<evidence type="ECO:0000313" key="1">
    <source>
        <dbReference type="EMBL" id="MBB2893169.1"/>
    </source>
</evidence>
<proteinExistence type="predicted"/>
<reference evidence="1 2" key="1">
    <citation type="submission" date="2020-08" db="EMBL/GenBank/DDBJ databases">
        <title>Sequencing the genomes of 1000 actinobacteria strains.</title>
        <authorList>
            <person name="Klenk H.-P."/>
        </authorList>
    </citation>
    <scope>NUCLEOTIDE SEQUENCE [LARGE SCALE GENOMIC DNA]</scope>
    <source>
        <strain evidence="1 2">DSM 105369</strain>
    </source>
</reference>
<evidence type="ECO:0000313" key="2">
    <source>
        <dbReference type="Proteomes" id="UP000559182"/>
    </source>
</evidence>
<keyword evidence="1" id="KW-0969">Cilium</keyword>